<dbReference type="Gramene" id="TuG1812G0500004739.01.T02">
    <property type="protein sequence ID" value="TuG1812G0500004739.01.T02.cds276100"/>
    <property type="gene ID" value="TuG1812G0500004739.01"/>
</dbReference>
<accession>A0A8R7QKH5</accession>
<proteinExistence type="predicted"/>
<dbReference type="EnsemblPlants" id="TuG1812G0500004739.01.T02">
    <property type="protein sequence ID" value="TuG1812G0500004739.01.T02.cds276100"/>
    <property type="gene ID" value="TuG1812G0500004739.01"/>
</dbReference>
<reference evidence="2" key="1">
    <citation type="journal article" date="2013" name="Nature">
        <title>Draft genome of the wheat A-genome progenitor Triticum urartu.</title>
        <authorList>
            <person name="Ling H.Q."/>
            <person name="Zhao S."/>
            <person name="Liu D."/>
            <person name="Wang J."/>
            <person name="Sun H."/>
            <person name="Zhang C."/>
            <person name="Fan H."/>
            <person name="Li D."/>
            <person name="Dong L."/>
            <person name="Tao Y."/>
            <person name="Gao C."/>
            <person name="Wu H."/>
            <person name="Li Y."/>
            <person name="Cui Y."/>
            <person name="Guo X."/>
            <person name="Zheng S."/>
            <person name="Wang B."/>
            <person name="Yu K."/>
            <person name="Liang Q."/>
            <person name="Yang W."/>
            <person name="Lou X."/>
            <person name="Chen J."/>
            <person name="Feng M."/>
            <person name="Jian J."/>
            <person name="Zhang X."/>
            <person name="Luo G."/>
            <person name="Jiang Y."/>
            <person name="Liu J."/>
            <person name="Wang Z."/>
            <person name="Sha Y."/>
            <person name="Zhang B."/>
            <person name="Wu H."/>
            <person name="Tang D."/>
            <person name="Shen Q."/>
            <person name="Xue P."/>
            <person name="Zou S."/>
            <person name="Wang X."/>
            <person name="Liu X."/>
            <person name="Wang F."/>
            <person name="Yang Y."/>
            <person name="An X."/>
            <person name="Dong Z."/>
            <person name="Zhang K."/>
            <person name="Zhang X."/>
            <person name="Luo M.C."/>
            <person name="Dvorak J."/>
            <person name="Tong Y."/>
            <person name="Wang J."/>
            <person name="Yang H."/>
            <person name="Li Z."/>
            <person name="Wang D."/>
            <person name="Zhang A."/>
            <person name="Wang J."/>
        </authorList>
    </citation>
    <scope>NUCLEOTIDE SEQUENCE</scope>
    <source>
        <strain evidence="2">cv. G1812</strain>
    </source>
</reference>
<reference evidence="1" key="2">
    <citation type="submission" date="2018-03" db="EMBL/GenBank/DDBJ databases">
        <title>The Triticum urartu genome reveals the dynamic nature of wheat genome evolution.</title>
        <authorList>
            <person name="Ling H."/>
            <person name="Ma B."/>
            <person name="Shi X."/>
            <person name="Liu H."/>
            <person name="Dong L."/>
            <person name="Sun H."/>
            <person name="Cao Y."/>
            <person name="Gao Q."/>
            <person name="Zheng S."/>
            <person name="Li Y."/>
            <person name="Yu Y."/>
            <person name="Du H."/>
            <person name="Qi M."/>
            <person name="Li Y."/>
            <person name="Yu H."/>
            <person name="Cui Y."/>
            <person name="Wang N."/>
            <person name="Chen C."/>
            <person name="Wu H."/>
            <person name="Zhao Y."/>
            <person name="Zhang J."/>
            <person name="Li Y."/>
            <person name="Zhou W."/>
            <person name="Zhang B."/>
            <person name="Hu W."/>
            <person name="Eijk M."/>
            <person name="Tang J."/>
            <person name="Witsenboer H."/>
            <person name="Zhao S."/>
            <person name="Li Z."/>
            <person name="Zhang A."/>
            <person name="Wang D."/>
            <person name="Liang C."/>
        </authorList>
    </citation>
    <scope>NUCLEOTIDE SEQUENCE [LARGE SCALE GENOMIC DNA]</scope>
    <source>
        <strain evidence="1">cv. G1812</strain>
    </source>
</reference>
<dbReference type="Proteomes" id="UP000015106">
    <property type="component" value="Chromosome 5"/>
</dbReference>
<keyword evidence="2" id="KW-1185">Reference proteome</keyword>
<sequence length="43" mass="4493">MACMKKPNMENMARRPFLISLTLSSANASGSSARPSGSKLPPG</sequence>
<dbReference type="AlphaFoldDB" id="A0A8R7QKH5"/>
<protein>
    <submittedName>
        <fullName evidence="1">Uncharacterized protein</fullName>
    </submittedName>
</protein>
<reference evidence="1" key="3">
    <citation type="submission" date="2022-06" db="UniProtKB">
        <authorList>
            <consortium name="EnsemblPlants"/>
        </authorList>
    </citation>
    <scope>IDENTIFICATION</scope>
</reference>
<evidence type="ECO:0000313" key="2">
    <source>
        <dbReference type="Proteomes" id="UP000015106"/>
    </source>
</evidence>
<evidence type="ECO:0000313" key="1">
    <source>
        <dbReference type="EnsemblPlants" id="TuG1812G0500004739.01.T02.cds276100"/>
    </source>
</evidence>
<name>A0A8R7QKH5_TRIUA</name>
<organism evidence="1 2">
    <name type="scientific">Triticum urartu</name>
    <name type="common">Red wild einkorn</name>
    <name type="synonym">Crithodium urartu</name>
    <dbReference type="NCBI Taxonomy" id="4572"/>
    <lineage>
        <taxon>Eukaryota</taxon>
        <taxon>Viridiplantae</taxon>
        <taxon>Streptophyta</taxon>
        <taxon>Embryophyta</taxon>
        <taxon>Tracheophyta</taxon>
        <taxon>Spermatophyta</taxon>
        <taxon>Magnoliopsida</taxon>
        <taxon>Liliopsida</taxon>
        <taxon>Poales</taxon>
        <taxon>Poaceae</taxon>
        <taxon>BOP clade</taxon>
        <taxon>Pooideae</taxon>
        <taxon>Triticodae</taxon>
        <taxon>Triticeae</taxon>
        <taxon>Triticinae</taxon>
        <taxon>Triticum</taxon>
    </lineage>
</organism>